<keyword evidence="3" id="KW-0862">Zinc</keyword>
<keyword evidence="2" id="KW-0863">Zinc-finger</keyword>
<dbReference type="FunCoup" id="E2C382">
    <property type="interactions" value="855"/>
</dbReference>
<keyword evidence="6" id="KW-1185">Reference proteome</keyword>
<keyword evidence="1" id="KW-0479">Metal-binding</keyword>
<dbReference type="GO" id="GO:0006606">
    <property type="term" value="P:protein import into nucleus"/>
    <property type="evidence" value="ECO:0007669"/>
    <property type="project" value="TreeGrafter"/>
</dbReference>
<name>E2C382_HARSA</name>
<dbReference type="InterPro" id="IPR028156">
    <property type="entry name" value="RIP"/>
</dbReference>
<sequence length="186" mass="21765">KCRQRMREKRNQLFNRHRFDLEFNSKHVQDTLMEVIREEIKNLKTSDVNEGNIFNEIDELTEEQALELENQIIQEQEQWILQEYDRISQEETEYLAMYCDQKNDDVICPICQKAILTEENNSLTCATCGLMLVSRTAQEAKCLINDCLLKHAIQCSTTPTFTVISESNNINLYMVCHDCSTLALIF</sequence>
<dbReference type="Pfam" id="PF14768">
    <property type="entry name" value="RPA_interact_C"/>
    <property type="match status" value="1"/>
</dbReference>
<dbReference type="AlphaFoldDB" id="E2C382"/>
<feature type="domain" description="RPA-interacting protein C-terminal" evidence="4">
    <location>
        <begin position="107"/>
        <end position="183"/>
    </location>
</feature>
<evidence type="ECO:0000256" key="2">
    <source>
        <dbReference type="ARBA" id="ARBA00022771"/>
    </source>
</evidence>
<evidence type="ECO:0000313" key="5">
    <source>
        <dbReference type="EMBL" id="EFN77614.1"/>
    </source>
</evidence>
<dbReference type="OrthoDB" id="435311at2759"/>
<evidence type="ECO:0000259" key="4">
    <source>
        <dbReference type="Pfam" id="PF14768"/>
    </source>
</evidence>
<dbReference type="PANTHER" id="PTHR31742:SF1">
    <property type="entry name" value="RPA-INTERACTING PROTEIN"/>
    <property type="match status" value="1"/>
</dbReference>
<evidence type="ECO:0000313" key="6">
    <source>
        <dbReference type="Proteomes" id="UP000008237"/>
    </source>
</evidence>
<dbReference type="EMBL" id="GL452292">
    <property type="protein sequence ID" value="EFN77614.1"/>
    <property type="molecule type" value="Genomic_DNA"/>
</dbReference>
<dbReference type="InParanoid" id="E2C382"/>
<dbReference type="PANTHER" id="PTHR31742">
    <property type="entry name" value="RPA-INTERACTING PROTEIN RPAIN"/>
    <property type="match status" value="1"/>
</dbReference>
<dbReference type="STRING" id="610380.E2C382"/>
<organism evidence="6">
    <name type="scientific">Harpegnathos saltator</name>
    <name type="common">Jerdon's jumping ant</name>
    <dbReference type="NCBI Taxonomy" id="610380"/>
    <lineage>
        <taxon>Eukaryota</taxon>
        <taxon>Metazoa</taxon>
        <taxon>Ecdysozoa</taxon>
        <taxon>Arthropoda</taxon>
        <taxon>Hexapoda</taxon>
        <taxon>Insecta</taxon>
        <taxon>Pterygota</taxon>
        <taxon>Neoptera</taxon>
        <taxon>Endopterygota</taxon>
        <taxon>Hymenoptera</taxon>
        <taxon>Apocrita</taxon>
        <taxon>Aculeata</taxon>
        <taxon>Formicoidea</taxon>
        <taxon>Formicidae</taxon>
        <taxon>Ponerinae</taxon>
        <taxon>Ponerini</taxon>
        <taxon>Harpegnathos</taxon>
    </lineage>
</organism>
<dbReference type="Proteomes" id="UP000008237">
    <property type="component" value="Unassembled WGS sequence"/>
</dbReference>
<feature type="non-terminal residue" evidence="5">
    <location>
        <position position="1"/>
    </location>
</feature>
<proteinExistence type="predicted"/>
<protein>
    <submittedName>
        <fullName evidence="5">RPA-interacting protein</fullName>
    </submittedName>
</protein>
<evidence type="ECO:0000256" key="1">
    <source>
        <dbReference type="ARBA" id="ARBA00022723"/>
    </source>
</evidence>
<dbReference type="OMA" id="GSCDYFS"/>
<dbReference type="GO" id="GO:0008270">
    <property type="term" value="F:zinc ion binding"/>
    <property type="evidence" value="ECO:0007669"/>
    <property type="project" value="UniProtKB-KW"/>
</dbReference>
<dbReference type="GO" id="GO:0005634">
    <property type="term" value="C:nucleus"/>
    <property type="evidence" value="ECO:0007669"/>
    <property type="project" value="TreeGrafter"/>
</dbReference>
<gene>
    <name evidence="5" type="ORF">EAI_04078</name>
</gene>
<reference evidence="5 6" key="1">
    <citation type="journal article" date="2010" name="Science">
        <title>Genomic comparison of the ants Camponotus floridanus and Harpegnathos saltator.</title>
        <authorList>
            <person name="Bonasio R."/>
            <person name="Zhang G."/>
            <person name="Ye C."/>
            <person name="Mutti N.S."/>
            <person name="Fang X."/>
            <person name="Qin N."/>
            <person name="Donahue G."/>
            <person name="Yang P."/>
            <person name="Li Q."/>
            <person name="Li C."/>
            <person name="Zhang P."/>
            <person name="Huang Z."/>
            <person name="Berger S.L."/>
            <person name="Reinberg D."/>
            <person name="Wang J."/>
            <person name="Liebig J."/>
        </authorList>
    </citation>
    <scope>NUCLEOTIDE SEQUENCE [LARGE SCALE GENOMIC DNA]</scope>
    <source>
        <strain evidence="5 6">R22 G/1</strain>
    </source>
</reference>
<dbReference type="InterPro" id="IPR028159">
    <property type="entry name" value="RPA_interact_C_dom"/>
</dbReference>
<accession>E2C382</accession>
<evidence type="ECO:0000256" key="3">
    <source>
        <dbReference type="ARBA" id="ARBA00022833"/>
    </source>
</evidence>